<keyword evidence="1" id="KW-0732">Signal</keyword>
<reference evidence="3 4" key="1">
    <citation type="submission" date="2011-09" db="EMBL/GenBank/DDBJ databases">
        <title>Complete sequence of chromosome of Thioflavicoccus mobilis 8321.</title>
        <authorList>
            <consortium name="US DOE Joint Genome Institute"/>
            <person name="Lucas S."/>
            <person name="Han J."/>
            <person name="Lapidus A."/>
            <person name="Cheng J.-F."/>
            <person name="Goodwin L."/>
            <person name="Pitluck S."/>
            <person name="Peters L."/>
            <person name="Ovchinnikova G."/>
            <person name="Lu M."/>
            <person name="Detter J.C."/>
            <person name="Han C."/>
            <person name="Tapia R."/>
            <person name="Land M."/>
            <person name="Hauser L."/>
            <person name="Kyrpides N."/>
            <person name="Ivanova N."/>
            <person name="Pagani I."/>
            <person name="Vogl K."/>
            <person name="Liu Z."/>
            <person name="Imhoff J."/>
            <person name="Thiel V."/>
            <person name="Frigaard N.-U."/>
            <person name="Bryant D."/>
            <person name="Woyke T."/>
        </authorList>
    </citation>
    <scope>NUCLEOTIDE SEQUENCE [LARGE SCALE GENOMIC DNA]</scope>
    <source>
        <strain evidence="3 4">8321</strain>
    </source>
</reference>
<dbReference type="STRING" id="765912.Thimo_1725"/>
<sequence>MPNRHGHRLIAVLLAAAVTVAAADDHDDDYYGRHDHDRARHALELGEIRPLAEILKRVSVEVPGEVVGVELERWGRRRHHRWAYELAIIAPDGRIREVYVDAATGEILEEDD</sequence>
<dbReference type="HOGENOM" id="CLU_143489_2_0_6"/>
<evidence type="ECO:0000313" key="4">
    <source>
        <dbReference type="Proteomes" id="UP000010816"/>
    </source>
</evidence>
<accession>L0GYR1</accession>
<evidence type="ECO:0000256" key="1">
    <source>
        <dbReference type="SAM" id="SignalP"/>
    </source>
</evidence>
<dbReference type="InterPro" id="IPR025711">
    <property type="entry name" value="PepSY"/>
</dbReference>
<feature type="domain" description="PepSY" evidence="2">
    <location>
        <begin position="51"/>
        <end position="110"/>
    </location>
</feature>
<dbReference type="Gene3D" id="3.10.450.40">
    <property type="match status" value="1"/>
</dbReference>
<gene>
    <name evidence="3" type="ORF">Thimo_1725</name>
</gene>
<organism evidence="3 4">
    <name type="scientific">Thioflavicoccus mobilis 8321</name>
    <dbReference type="NCBI Taxonomy" id="765912"/>
    <lineage>
        <taxon>Bacteria</taxon>
        <taxon>Pseudomonadati</taxon>
        <taxon>Pseudomonadota</taxon>
        <taxon>Gammaproteobacteria</taxon>
        <taxon>Chromatiales</taxon>
        <taxon>Chromatiaceae</taxon>
        <taxon>Thioflavicoccus</taxon>
    </lineage>
</organism>
<protein>
    <submittedName>
        <fullName evidence="3">Putative membrane protein</fullName>
    </submittedName>
</protein>
<feature type="chain" id="PRO_5003943553" evidence="1">
    <location>
        <begin position="24"/>
        <end position="112"/>
    </location>
</feature>
<dbReference type="eggNOG" id="COG3212">
    <property type="taxonomic scope" value="Bacteria"/>
</dbReference>
<dbReference type="OrthoDB" id="5770914at2"/>
<evidence type="ECO:0000313" key="3">
    <source>
        <dbReference type="EMBL" id="AGA90500.1"/>
    </source>
</evidence>
<dbReference type="RefSeq" id="WP_015280641.1">
    <property type="nucleotide sequence ID" value="NC_019940.1"/>
</dbReference>
<dbReference type="Pfam" id="PF03413">
    <property type="entry name" value="PepSY"/>
    <property type="match status" value="1"/>
</dbReference>
<feature type="signal peptide" evidence="1">
    <location>
        <begin position="1"/>
        <end position="23"/>
    </location>
</feature>
<keyword evidence="4" id="KW-1185">Reference proteome</keyword>
<dbReference type="Proteomes" id="UP000010816">
    <property type="component" value="Chromosome"/>
</dbReference>
<proteinExistence type="predicted"/>
<evidence type="ECO:0000259" key="2">
    <source>
        <dbReference type="Pfam" id="PF03413"/>
    </source>
</evidence>
<dbReference type="AlphaFoldDB" id="L0GYR1"/>
<name>L0GYR1_9GAMM</name>
<dbReference type="EMBL" id="CP003051">
    <property type="protein sequence ID" value="AGA90500.1"/>
    <property type="molecule type" value="Genomic_DNA"/>
</dbReference>
<dbReference type="KEGG" id="tmb:Thimo_1725"/>